<organism evidence="3 4">
    <name type="scientific">Kocuria salsicia</name>
    <dbReference type="NCBI Taxonomy" id="664639"/>
    <lineage>
        <taxon>Bacteria</taxon>
        <taxon>Bacillati</taxon>
        <taxon>Actinomycetota</taxon>
        <taxon>Actinomycetes</taxon>
        <taxon>Micrococcales</taxon>
        <taxon>Micrococcaceae</taxon>
        <taxon>Kocuria</taxon>
    </lineage>
</organism>
<reference evidence="3 4" key="1">
    <citation type="submission" date="2024-06" db="EMBL/GenBank/DDBJ databases">
        <title>The Natural Products Discovery Center: Release of the First 8490 Sequenced Strains for Exploring Actinobacteria Biosynthetic Diversity.</title>
        <authorList>
            <person name="Kalkreuter E."/>
            <person name="Kautsar S.A."/>
            <person name="Yang D."/>
            <person name="Bader C.D."/>
            <person name="Teijaro C.N."/>
            <person name="Fluegel L."/>
            <person name="Davis C.M."/>
            <person name="Simpson J.R."/>
            <person name="Lauterbach L."/>
            <person name="Steele A.D."/>
            <person name="Gui C."/>
            <person name="Meng S."/>
            <person name="Li G."/>
            <person name="Viehrig K."/>
            <person name="Ye F."/>
            <person name="Su P."/>
            <person name="Kiefer A.F."/>
            <person name="Nichols A."/>
            <person name="Cepeda A.J."/>
            <person name="Yan W."/>
            <person name="Fan B."/>
            <person name="Jiang Y."/>
            <person name="Adhikari A."/>
            <person name="Zheng C.-J."/>
            <person name="Schuster L."/>
            <person name="Cowan T.M."/>
            <person name="Smanski M.J."/>
            <person name="Chevrette M.G."/>
            <person name="De Carvalho L.P.S."/>
            <person name="Shen B."/>
        </authorList>
    </citation>
    <scope>NUCLEOTIDE SEQUENCE [LARGE SCALE GENOMIC DNA]</scope>
    <source>
        <strain evidence="3 4">NPDC079179</strain>
    </source>
</reference>
<keyword evidence="2" id="KW-1133">Transmembrane helix</keyword>
<evidence type="ECO:0000313" key="4">
    <source>
        <dbReference type="Proteomes" id="UP001553031"/>
    </source>
</evidence>
<keyword evidence="2" id="KW-0472">Membrane</keyword>
<proteinExistence type="predicted"/>
<feature type="region of interest" description="Disordered" evidence="1">
    <location>
        <begin position="1"/>
        <end position="48"/>
    </location>
</feature>
<dbReference type="Proteomes" id="UP001553031">
    <property type="component" value="Unassembled WGS sequence"/>
</dbReference>
<protein>
    <submittedName>
        <fullName evidence="3">TIGR01906 family membrane protein</fullName>
    </submittedName>
</protein>
<sequence>MSTSAPVPASSEPAASAEDPGGCLAASNPGSAGDSRGARDPGAEPARSLPRRTVVQRLLQAVLALSLPVLLLGLGARLVATPVFLQLEYHRPGFPADHWGMSTEERMTFGSYGMDYIMNLAPPEYLGGLVSPEGGLAFTPAEVSHMSDVQHVMHWGLMSALVLLVVSVLVGWWLHRRAPGAASAAWFAGAWLTVALLVVACVAAVLGWQNFFAAFHSLFFSSGTWTFSISDTLIRLYPTQFWIDAAIAVALITLVGAFAVMLVTTRRRRRAAAPRTAPWAGGRGRLRSRT</sequence>
<feature type="compositionally biased region" description="Low complexity" evidence="1">
    <location>
        <begin position="1"/>
        <end position="17"/>
    </location>
</feature>
<evidence type="ECO:0000256" key="1">
    <source>
        <dbReference type="SAM" id="MobiDB-lite"/>
    </source>
</evidence>
<feature type="transmembrane region" description="Helical" evidence="2">
    <location>
        <begin position="241"/>
        <end position="263"/>
    </location>
</feature>
<name>A0ABV3KBR2_9MICC</name>
<dbReference type="RefSeq" id="WP_363784449.1">
    <property type="nucleotide sequence ID" value="NZ_JBFBLL010000003.1"/>
</dbReference>
<feature type="transmembrane region" description="Helical" evidence="2">
    <location>
        <begin position="152"/>
        <end position="174"/>
    </location>
</feature>
<comment type="caution">
    <text evidence="3">The sequence shown here is derived from an EMBL/GenBank/DDBJ whole genome shotgun (WGS) entry which is preliminary data.</text>
</comment>
<dbReference type="InterPro" id="IPR010178">
    <property type="entry name" value="Lit"/>
</dbReference>
<dbReference type="EMBL" id="JBFBLL010000003">
    <property type="protein sequence ID" value="MEV8157803.1"/>
    <property type="molecule type" value="Genomic_DNA"/>
</dbReference>
<feature type="transmembrane region" description="Helical" evidence="2">
    <location>
        <begin position="58"/>
        <end position="80"/>
    </location>
</feature>
<evidence type="ECO:0000256" key="2">
    <source>
        <dbReference type="SAM" id="Phobius"/>
    </source>
</evidence>
<evidence type="ECO:0000313" key="3">
    <source>
        <dbReference type="EMBL" id="MEV8157803.1"/>
    </source>
</evidence>
<keyword evidence="2" id="KW-0812">Transmembrane</keyword>
<dbReference type="Pfam" id="PF07314">
    <property type="entry name" value="Lit"/>
    <property type="match status" value="1"/>
</dbReference>
<feature type="transmembrane region" description="Helical" evidence="2">
    <location>
        <begin position="186"/>
        <end position="208"/>
    </location>
</feature>
<gene>
    <name evidence="3" type="ORF">AB0O96_06300</name>
</gene>
<dbReference type="NCBIfam" id="TIGR01906">
    <property type="entry name" value="integ_TIGR01906"/>
    <property type="match status" value="1"/>
</dbReference>
<keyword evidence="4" id="KW-1185">Reference proteome</keyword>
<accession>A0ABV3KBR2</accession>